<protein>
    <submittedName>
        <fullName evidence="3">Transposon Tf2-12 polyprotein</fullName>
    </submittedName>
</protein>
<dbReference type="InterPro" id="IPR012337">
    <property type="entry name" value="RNaseH-like_sf"/>
</dbReference>
<comment type="caution">
    <text evidence="3">The sequence shown here is derived from an EMBL/GenBank/DDBJ whole genome shotgun (WGS) entry which is preliminary data.</text>
</comment>
<dbReference type="GO" id="GO:0015074">
    <property type="term" value="P:DNA integration"/>
    <property type="evidence" value="ECO:0007669"/>
    <property type="project" value="InterPro"/>
</dbReference>
<feature type="coiled-coil region" evidence="1">
    <location>
        <begin position="134"/>
        <end position="161"/>
    </location>
</feature>
<evidence type="ECO:0000313" key="4">
    <source>
        <dbReference type="Proteomes" id="UP000288805"/>
    </source>
</evidence>
<dbReference type="GO" id="GO:0003676">
    <property type="term" value="F:nucleic acid binding"/>
    <property type="evidence" value="ECO:0007669"/>
    <property type="project" value="InterPro"/>
</dbReference>
<dbReference type="AlphaFoldDB" id="A0A438JNB5"/>
<evidence type="ECO:0000259" key="2">
    <source>
        <dbReference type="PROSITE" id="PS50994"/>
    </source>
</evidence>
<organism evidence="3 4">
    <name type="scientific">Vitis vinifera</name>
    <name type="common">Grape</name>
    <dbReference type="NCBI Taxonomy" id="29760"/>
    <lineage>
        <taxon>Eukaryota</taxon>
        <taxon>Viridiplantae</taxon>
        <taxon>Streptophyta</taxon>
        <taxon>Embryophyta</taxon>
        <taxon>Tracheophyta</taxon>
        <taxon>Spermatophyta</taxon>
        <taxon>Magnoliopsida</taxon>
        <taxon>eudicotyledons</taxon>
        <taxon>Gunneridae</taxon>
        <taxon>Pentapetalae</taxon>
        <taxon>rosids</taxon>
        <taxon>Vitales</taxon>
        <taxon>Vitaceae</taxon>
        <taxon>Viteae</taxon>
        <taxon>Vitis</taxon>
    </lineage>
</organism>
<proteinExistence type="predicted"/>
<sequence>MPTSKTMMSPSSFGKNIVCRFGIPQAIVVDNKPQFDSITFRTFYSESKIKNLYSTPRYPQSNEQMEATNKTLLTALKKELEEAKGKWVDELLEVLWAYRTTLGQPIRNTPFALAYGMETIILIEIGMPIAKTVVQSQRDENQELERHLDLANEERGNAAIRMASYQQRVIAHYNKKAQPHAFRAGTLVLRRVFENTAEKMVGKLQANWEGPYIVVKARDLGAYHLQTLNKISPLRPWNVSNLKQYYQ</sequence>
<dbReference type="InterPro" id="IPR036397">
    <property type="entry name" value="RNaseH_sf"/>
</dbReference>
<feature type="domain" description="Integrase catalytic" evidence="2">
    <location>
        <begin position="1"/>
        <end position="118"/>
    </location>
</feature>
<dbReference type="SUPFAM" id="SSF53098">
    <property type="entry name" value="Ribonuclease H-like"/>
    <property type="match status" value="1"/>
</dbReference>
<dbReference type="InterPro" id="IPR001584">
    <property type="entry name" value="Integrase_cat-core"/>
</dbReference>
<name>A0A438JNB5_VITVI</name>
<dbReference type="PROSITE" id="PS50994">
    <property type="entry name" value="INTEGRASE"/>
    <property type="match status" value="1"/>
</dbReference>
<evidence type="ECO:0000313" key="3">
    <source>
        <dbReference type="EMBL" id="RVX10458.1"/>
    </source>
</evidence>
<gene>
    <name evidence="3" type="primary">Tf2-12_128</name>
    <name evidence="3" type="ORF">CK203_016854</name>
</gene>
<keyword evidence="1" id="KW-0175">Coiled coil</keyword>
<dbReference type="EMBL" id="QGNW01000034">
    <property type="protein sequence ID" value="RVX10458.1"/>
    <property type="molecule type" value="Genomic_DNA"/>
</dbReference>
<dbReference type="Gene3D" id="3.30.420.10">
    <property type="entry name" value="Ribonuclease H-like superfamily/Ribonuclease H"/>
    <property type="match status" value="1"/>
</dbReference>
<evidence type="ECO:0000256" key="1">
    <source>
        <dbReference type="SAM" id="Coils"/>
    </source>
</evidence>
<accession>A0A438JNB5</accession>
<reference evidence="3 4" key="1">
    <citation type="journal article" date="2018" name="PLoS Genet.">
        <title>Population sequencing reveals clonal diversity and ancestral inbreeding in the grapevine cultivar Chardonnay.</title>
        <authorList>
            <person name="Roach M.J."/>
            <person name="Johnson D.L."/>
            <person name="Bohlmann J."/>
            <person name="van Vuuren H.J."/>
            <person name="Jones S.J."/>
            <person name="Pretorius I.S."/>
            <person name="Schmidt S.A."/>
            <person name="Borneman A.R."/>
        </authorList>
    </citation>
    <scope>NUCLEOTIDE SEQUENCE [LARGE SCALE GENOMIC DNA]</scope>
    <source>
        <strain evidence="4">cv. Chardonnay</strain>
        <tissue evidence="3">Leaf</tissue>
    </source>
</reference>
<dbReference type="PANTHER" id="PTHR48475:SF1">
    <property type="entry name" value="RNASE H TYPE-1 DOMAIN-CONTAINING PROTEIN"/>
    <property type="match status" value="1"/>
</dbReference>
<dbReference type="PANTHER" id="PTHR48475">
    <property type="entry name" value="RIBONUCLEASE H"/>
    <property type="match status" value="1"/>
</dbReference>
<dbReference type="Proteomes" id="UP000288805">
    <property type="component" value="Unassembled WGS sequence"/>
</dbReference>